<feature type="modified residue" description="FMN phosphoryl threonine" evidence="6">
    <location>
        <position position="180"/>
    </location>
</feature>
<dbReference type="EC" id="7.-.-.-" evidence="6"/>
<dbReference type="GO" id="GO:0009055">
    <property type="term" value="F:electron transfer activity"/>
    <property type="evidence" value="ECO:0007669"/>
    <property type="project" value="InterPro"/>
</dbReference>
<evidence type="ECO:0000256" key="2">
    <source>
        <dbReference type="ARBA" id="ARBA00022553"/>
    </source>
</evidence>
<keyword evidence="4 6" id="KW-0288">FMN</keyword>
<dbReference type="PANTHER" id="PTHR36118:SF1">
    <property type="entry name" value="ION-TRANSLOCATING OXIDOREDUCTASE COMPLEX SUBUNIT G"/>
    <property type="match status" value="1"/>
</dbReference>
<sequence length="207" mass="23174">MFKDSFKKVSITASAMIIFSLVTSAALSISYFLTKTPIEESDARAKRMFLNQVVPSNLYDNNLVKDTISVEPNPLIGNKKNIDIYRAKKNNQVIAVIIETIAPDGYSGEIKTLVGVDQKDKILGVRVITHKETPGLGDYIEIDKSHWIKNFNLKSLDEMGEKEWAVKKDGGDFDYVSGATITSRAVIKSTYKSLLYVKENKKRLFAS</sequence>
<comment type="subcellular location">
    <subcellularLocation>
        <location evidence="6">Cell inner membrane</location>
        <topology evidence="6">Single-pass membrane protein</topology>
    </subcellularLocation>
</comment>
<reference evidence="10" key="1">
    <citation type="submission" date="2014-12" db="EMBL/GenBank/DDBJ databases">
        <authorList>
            <person name="Salcher M.M."/>
        </authorList>
    </citation>
    <scope>NUCLEOTIDE SEQUENCE [LARGE SCALE GENOMIC DNA]</scope>
    <source>
        <strain evidence="10">MMS-10A-171</strain>
    </source>
</reference>
<comment type="similarity">
    <text evidence="6">Belongs to the RnfG family.</text>
</comment>
<organism evidence="9 10">
    <name type="scientific">Candidatus Methylopumilus planktonicus</name>
    <dbReference type="NCBI Taxonomy" id="1581557"/>
    <lineage>
        <taxon>Bacteria</taxon>
        <taxon>Pseudomonadati</taxon>
        <taxon>Pseudomonadota</taxon>
        <taxon>Betaproteobacteria</taxon>
        <taxon>Nitrosomonadales</taxon>
        <taxon>Methylophilaceae</taxon>
        <taxon>Candidatus Methylopumilus</taxon>
    </lineage>
</organism>
<dbReference type="PANTHER" id="PTHR36118">
    <property type="entry name" value="ION-TRANSLOCATING OXIDOREDUCTASE COMPLEX SUBUNIT G"/>
    <property type="match status" value="1"/>
</dbReference>
<evidence type="ECO:0000259" key="8">
    <source>
        <dbReference type="SMART" id="SM00900"/>
    </source>
</evidence>
<keyword evidence="6 7" id="KW-1133">Transmembrane helix</keyword>
<comment type="subunit">
    <text evidence="6">The complex is composed of six subunits: RnfA, RnfB, RnfC, RnfD, RnfE and RnfG.</text>
</comment>
<keyword evidence="1 6" id="KW-0813">Transport</keyword>
<dbReference type="RefSeq" id="WP_046488722.1">
    <property type="nucleotide sequence ID" value="NZ_LN827929.1"/>
</dbReference>
<comment type="cofactor">
    <cofactor evidence="6">
        <name>FMN</name>
        <dbReference type="ChEBI" id="CHEBI:58210"/>
    </cofactor>
</comment>
<evidence type="ECO:0000256" key="1">
    <source>
        <dbReference type="ARBA" id="ARBA00022448"/>
    </source>
</evidence>
<dbReference type="Proteomes" id="UP000064007">
    <property type="component" value="Chromosome 1"/>
</dbReference>
<keyword evidence="6" id="KW-1278">Translocase</keyword>
<comment type="function">
    <text evidence="6">Part of a membrane-bound complex that couples electron transfer with translocation of ions across the membrane.</text>
</comment>
<dbReference type="EMBL" id="LN827929">
    <property type="protein sequence ID" value="CEZ20027.1"/>
    <property type="molecule type" value="Genomic_DNA"/>
</dbReference>
<dbReference type="HAMAP" id="MF_00479">
    <property type="entry name" value="RsxG_RnfG"/>
    <property type="match status" value="1"/>
</dbReference>
<dbReference type="GO" id="GO:0010181">
    <property type="term" value="F:FMN binding"/>
    <property type="evidence" value="ECO:0007669"/>
    <property type="project" value="InterPro"/>
</dbReference>
<dbReference type="NCBIfam" id="TIGR01947">
    <property type="entry name" value="rnfG"/>
    <property type="match status" value="1"/>
</dbReference>
<keyword evidence="3 6" id="KW-0285">Flavoprotein</keyword>
<dbReference type="OrthoDB" id="9784165at2"/>
<dbReference type="HOGENOM" id="CLU_077882_1_0_4"/>
<evidence type="ECO:0000313" key="9">
    <source>
        <dbReference type="EMBL" id="CEZ20027.1"/>
    </source>
</evidence>
<protein>
    <recommendedName>
        <fullName evidence="6">Ion-translocating oxidoreductase complex subunit G</fullName>
        <ecNumber evidence="6">7.-.-.-</ecNumber>
    </recommendedName>
    <alternativeName>
        <fullName evidence="6">Rnf electron transport complex subunit G</fullName>
    </alternativeName>
</protein>
<keyword evidence="6" id="KW-0997">Cell inner membrane</keyword>
<proteinExistence type="inferred from homology"/>
<dbReference type="InterPro" id="IPR010209">
    <property type="entry name" value="Ion_transpt_RnfG/RsxG"/>
</dbReference>
<dbReference type="PIRSF" id="PIRSF006091">
    <property type="entry name" value="E_trnsport_RnfG"/>
    <property type="match status" value="1"/>
</dbReference>
<evidence type="ECO:0000313" key="10">
    <source>
        <dbReference type="Proteomes" id="UP000064007"/>
    </source>
</evidence>
<keyword evidence="6 7" id="KW-0472">Membrane</keyword>
<feature type="domain" description="FMN-binding" evidence="8">
    <location>
        <begin position="105"/>
        <end position="197"/>
    </location>
</feature>
<dbReference type="KEGG" id="mbat:BN1208_1146"/>
<dbReference type="InterPro" id="IPR007329">
    <property type="entry name" value="FMN-bd"/>
</dbReference>
<dbReference type="GO" id="GO:0005886">
    <property type="term" value="C:plasma membrane"/>
    <property type="evidence" value="ECO:0007669"/>
    <property type="project" value="UniProtKB-SubCell"/>
</dbReference>
<dbReference type="STRING" id="1581557.BN1208_1146"/>
<dbReference type="GO" id="GO:0022900">
    <property type="term" value="P:electron transport chain"/>
    <property type="evidence" value="ECO:0007669"/>
    <property type="project" value="UniProtKB-UniRule"/>
</dbReference>
<name>A0A0D6EWL9_9PROT</name>
<keyword evidence="5 6" id="KW-0249">Electron transport</keyword>
<evidence type="ECO:0000256" key="3">
    <source>
        <dbReference type="ARBA" id="ARBA00022630"/>
    </source>
</evidence>
<keyword evidence="2 6" id="KW-0597">Phosphoprotein</keyword>
<gene>
    <name evidence="6" type="primary">rnfG</name>
    <name evidence="9" type="ORF">BN1208_1146</name>
</gene>
<evidence type="ECO:0000256" key="6">
    <source>
        <dbReference type="HAMAP-Rule" id="MF_00479"/>
    </source>
</evidence>
<accession>A0A0D6EWL9</accession>
<dbReference type="SMART" id="SM00900">
    <property type="entry name" value="FMN_bind"/>
    <property type="match status" value="1"/>
</dbReference>
<feature type="transmembrane region" description="Helical" evidence="7">
    <location>
        <begin position="12"/>
        <end position="33"/>
    </location>
</feature>
<dbReference type="AlphaFoldDB" id="A0A0D6EWL9"/>
<keyword evidence="6" id="KW-1003">Cell membrane</keyword>
<evidence type="ECO:0000256" key="5">
    <source>
        <dbReference type="ARBA" id="ARBA00022982"/>
    </source>
</evidence>
<keyword evidence="10" id="KW-1185">Reference proteome</keyword>
<evidence type="ECO:0000256" key="7">
    <source>
        <dbReference type="SAM" id="Phobius"/>
    </source>
</evidence>
<keyword evidence="6 7" id="KW-0812">Transmembrane</keyword>
<evidence type="ECO:0000256" key="4">
    <source>
        <dbReference type="ARBA" id="ARBA00022643"/>
    </source>
</evidence>
<dbReference type="Pfam" id="PF04205">
    <property type="entry name" value="FMN_bind"/>
    <property type="match status" value="1"/>
</dbReference>
<dbReference type="NCBIfam" id="NF002519">
    <property type="entry name" value="PRK01908.1"/>
    <property type="match status" value="1"/>
</dbReference>